<proteinExistence type="predicted"/>
<dbReference type="Proteomes" id="UP001187192">
    <property type="component" value="Unassembled WGS sequence"/>
</dbReference>
<sequence length="38" mass="4023">MSKGGGYAETVQVQKAVVAAAILSHESWDCWVAQATTK</sequence>
<reference evidence="1" key="1">
    <citation type="submission" date="2023-07" db="EMBL/GenBank/DDBJ databases">
        <title>draft genome sequence of fig (Ficus carica).</title>
        <authorList>
            <person name="Takahashi T."/>
            <person name="Nishimura K."/>
        </authorList>
    </citation>
    <scope>NUCLEOTIDE SEQUENCE</scope>
</reference>
<evidence type="ECO:0000313" key="1">
    <source>
        <dbReference type="EMBL" id="GMN29467.1"/>
    </source>
</evidence>
<gene>
    <name evidence="1" type="ORF">TIFTF001_046345</name>
</gene>
<name>A0AA87Z4E1_FICCA</name>
<organism evidence="1 2">
    <name type="scientific">Ficus carica</name>
    <name type="common">Common fig</name>
    <dbReference type="NCBI Taxonomy" id="3494"/>
    <lineage>
        <taxon>Eukaryota</taxon>
        <taxon>Viridiplantae</taxon>
        <taxon>Streptophyta</taxon>
        <taxon>Embryophyta</taxon>
        <taxon>Tracheophyta</taxon>
        <taxon>Spermatophyta</taxon>
        <taxon>Magnoliopsida</taxon>
        <taxon>eudicotyledons</taxon>
        <taxon>Gunneridae</taxon>
        <taxon>Pentapetalae</taxon>
        <taxon>rosids</taxon>
        <taxon>fabids</taxon>
        <taxon>Rosales</taxon>
        <taxon>Moraceae</taxon>
        <taxon>Ficeae</taxon>
        <taxon>Ficus</taxon>
    </lineage>
</organism>
<keyword evidence="2" id="KW-1185">Reference proteome</keyword>
<dbReference type="EMBL" id="BTGU01004593">
    <property type="protein sequence ID" value="GMN29467.1"/>
    <property type="molecule type" value="Genomic_DNA"/>
</dbReference>
<dbReference type="AlphaFoldDB" id="A0AA87Z4E1"/>
<accession>A0AA87Z4E1</accession>
<comment type="caution">
    <text evidence="1">The sequence shown here is derived from an EMBL/GenBank/DDBJ whole genome shotgun (WGS) entry which is preliminary data.</text>
</comment>
<evidence type="ECO:0000313" key="2">
    <source>
        <dbReference type="Proteomes" id="UP001187192"/>
    </source>
</evidence>
<protein>
    <submittedName>
        <fullName evidence="1">Uncharacterized protein</fullName>
    </submittedName>
</protein>